<organism evidence="3 4">
    <name type="scientific">Plantactinospora sonchi</name>
    <dbReference type="NCBI Taxonomy" id="1544735"/>
    <lineage>
        <taxon>Bacteria</taxon>
        <taxon>Bacillati</taxon>
        <taxon>Actinomycetota</taxon>
        <taxon>Actinomycetes</taxon>
        <taxon>Micromonosporales</taxon>
        <taxon>Micromonosporaceae</taxon>
        <taxon>Plantactinospora</taxon>
    </lineage>
</organism>
<dbReference type="RefSeq" id="WP_331212141.1">
    <property type="nucleotide sequence ID" value="NZ_JAZGQK010000001.1"/>
</dbReference>
<evidence type="ECO:0000256" key="1">
    <source>
        <dbReference type="SAM" id="MobiDB-lite"/>
    </source>
</evidence>
<keyword evidence="4" id="KW-1185">Reference proteome</keyword>
<feature type="domain" description="Peptidoglycan binding-like" evidence="2">
    <location>
        <begin position="123"/>
        <end position="170"/>
    </location>
</feature>
<dbReference type="Gene3D" id="1.10.101.10">
    <property type="entry name" value="PGBD-like superfamily/PGBD"/>
    <property type="match status" value="1"/>
</dbReference>
<dbReference type="EMBL" id="JAZGQK010000001">
    <property type="protein sequence ID" value="MEE6257035.1"/>
    <property type="molecule type" value="Genomic_DNA"/>
</dbReference>
<comment type="caution">
    <text evidence="3">The sequence shown here is derived from an EMBL/GenBank/DDBJ whole genome shotgun (WGS) entry which is preliminary data.</text>
</comment>
<evidence type="ECO:0000259" key="2">
    <source>
        <dbReference type="Pfam" id="PF01471"/>
    </source>
</evidence>
<reference evidence="3 4" key="1">
    <citation type="submission" date="2024-01" db="EMBL/GenBank/DDBJ databases">
        <title>Genome insights into Plantactinospora sonchi sp. nov.</title>
        <authorList>
            <person name="Wang L."/>
        </authorList>
    </citation>
    <scope>NUCLEOTIDE SEQUENCE [LARGE SCALE GENOMIC DNA]</scope>
    <source>
        <strain evidence="3 4">NEAU-QY2</strain>
    </source>
</reference>
<dbReference type="SUPFAM" id="SSF47090">
    <property type="entry name" value="PGBD-like"/>
    <property type="match status" value="1"/>
</dbReference>
<dbReference type="InterPro" id="IPR002477">
    <property type="entry name" value="Peptidoglycan-bd-like"/>
</dbReference>
<evidence type="ECO:0000313" key="3">
    <source>
        <dbReference type="EMBL" id="MEE6257035.1"/>
    </source>
</evidence>
<feature type="region of interest" description="Disordered" evidence="1">
    <location>
        <begin position="252"/>
        <end position="271"/>
    </location>
</feature>
<proteinExistence type="predicted"/>
<dbReference type="Pfam" id="PF01471">
    <property type="entry name" value="PG_binding_1"/>
    <property type="match status" value="1"/>
</dbReference>
<dbReference type="Proteomes" id="UP001332243">
    <property type="component" value="Unassembled WGS sequence"/>
</dbReference>
<sequence length="368" mass="37973">MSRGRGTVVTAVALAVGVAGAAAFLLTNGRIGGRETPPAVTVTTGAADVLRADVAERATVNGTLGYADTYQVIAPGPGVLTRLAAVGRVVRRGEGLYEINGRRVVLMYGGRPAWRTFEVGMTNGADVQQLETNLRELGHGERLSVDRHFSIATYYAVRRWQQAAGLAVTGSIPLGEVVFMPEAIRVGGHDLALGVPVQPGALVVHATSARPAISIRLSPQQLPTAEVGDPVLVTLPDGTTRGAEMTHIGTAAAASGGSTGDADPDGADPDGSTVPATVRMDGVATDYLDQTQVQVAITVEARRNVLAVPITALSAVPGGEYEVVVVDGAATRRVPVRTGLFDEVAGLVEVDGAGLVEGQKVRVPRDDA</sequence>
<accession>A0ABU7RKL5</accession>
<gene>
    <name evidence="3" type="ORF">V1633_00845</name>
</gene>
<dbReference type="InterPro" id="IPR036366">
    <property type="entry name" value="PGBDSf"/>
</dbReference>
<dbReference type="InterPro" id="IPR036365">
    <property type="entry name" value="PGBD-like_sf"/>
</dbReference>
<protein>
    <submittedName>
        <fullName evidence="3">Peptidoglycan-binding domain-containing protein</fullName>
    </submittedName>
</protein>
<evidence type="ECO:0000313" key="4">
    <source>
        <dbReference type="Proteomes" id="UP001332243"/>
    </source>
</evidence>
<name>A0ABU7RKL5_9ACTN</name>
<dbReference type="Gene3D" id="2.40.420.20">
    <property type="match status" value="1"/>
</dbReference>